<dbReference type="GO" id="GO:0008483">
    <property type="term" value="F:transaminase activity"/>
    <property type="evidence" value="ECO:0007669"/>
    <property type="project" value="UniProtKB-KW"/>
</dbReference>
<dbReference type="PIRSF" id="PIRSF005572">
    <property type="entry name" value="NifS"/>
    <property type="match status" value="1"/>
</dbReference>
<evidence type="ECO:0000256" key="5">
    <source>
        <dbReference type="ARBA" id="ARBA00022898"/>
    </source>
</evidence>
<gene>
    <name evidence="10" type="ORF">Cabys_391</name>
    <name evidence="11" type="ORF">Calab_1663</name>
</gene>
<keyword evidence="12" id="KW-1185">Reference proteome</keyword>
<evidence type="ECO:0000256" key="6">
    <source>
        <dbReference type="ARBA" id="ARBA00023004"/>
    </source>
</evidence>
<comment type="cofactor">
    <cofactor evidence="1">
        <name>pyridoxal 5'-phosphate</name>
        <dbReference type="ChEBI" id="CHEBI:597326"/>
    </cofactor>
</comment>
<name>H1XRS1_CALAY</name>
<dbReference type="PANTHER" id="PTHR11601">
    <property type="entry name" value="CYSTEINE DESULFURYLASE FAMILY MEMBER"/>
    <property type="match status" value="1"/>
</dbReference>
<dbReference type="HOGENOM" id="CLU_003433_0_0_0"/>
<keyword evidence="6" id="KW-0408">Iron</keyword>
<evidence type="ECO:0000256" key="2">
    <source>
        <dbReference type="ARBA" id="ARBA00006490"/>
    </source>
</evidence>
<dbReference type="Gene3D" id="3.40.640.10">
    <property type="entry name" value="Type I PLP-dependent aspartate aminotransferase-like (Major domain)"/>
    <property type="match status" value="1"/>
</dbReference>
<dbReference type="KEGG" id="caby:Cabys_391"/>
<dbReference type="InterPro" id="IPR015422">
    <property type="entry name" value="PyrdxlP-dep_Trfase_small"/>
</dbReference>
<evidence type="ECO:0000313" key="12">
    <source>
        <dbReference type="Proteomes" id="UP000004671"/>
    </source>
</evidence>
<dbReference type="SUPFAM" id="SSF53383">
    <property type="entry name" value="PLP-dependent transferases"/>
    <property type="match status" value="1"/>
</dbReference>
<feature type="domain" description="Aminotransferase class V" evidence="9">
    <location>
        <begin position="4"/>
        <end position="363"/>
    </location>
</feature>
<dbReference type="PaxDb" id="880073-Calab_1663"/>
<dbReference type="InterPro" id="IPR015424">
    <property type="entry name" value="PyrdxlP-dep_Trfase"/>
</dbReference>
<dbReference type="InParanoid" id="H1XRS1"/>
<accession>H1XRS1</accession>
<dbReference type="Gene3D" id="3.90.1150.10">
    <property type="entry name" value="Aspartate Aminotransferase, domain 1"/>
    <property type="match status" value="1"/>
</dbReference>
<evidence type="ECO:0000259" key="9">
    <source>
        <dbReference type="Pfam" id="PF00266"/>
    </source>
</evidence>
<dbReference type="EMBL" id="CP018099">
    <property type="protein sequence ID" value="APF17142.1"/>
    <property type="molecule type" value="Genomic_DNA"/>
</dbReference>
<dbReference type="InterPro" id="IPR016454">
    <property type="entry name" value="Cysteine_dSase"/>
</dbReference>
<dbReference type="EMBL" id="CM001402">
    <property type="protein sequence ID" value="EHO41281.1"/>
    <property type="molecule type" value="Genomic_DNA"/>
</dbReference>
<dbReference type="Gene3D" id="1.10.260.50">
    <property type="match status" value="1"/>
</dbReference>
<keyword evidence="11" id="KW-0032">Aminotransferase</keyword>
<evidence type="ECO:0000256" key="7">
    <source>
        <dbReference type="ARBA" id="ARBA00023014"/>
    </source>
</evidence>
<dbReference type="InterPro" id="IPR000192">
    <property type="entry name" value="Aminotrans_V_dom"/>
</dbReference>
<dbReference type="Pfam" id="PF00266">
    <property type="entry name" value="Aminotran_5"/>
    <property type="match status" value="1"/>
</dbReference>
<reference evidence="11 12" key="1">
    <citation type="submission" date="2011-09" db="EMBL/GenBank/DDBJ databases">
        <title>The permanent draft genome of Caldithrix abyssi DSM 13497.</title>
        <authorList>
            <consortium name="US DOE Joint Genome Institute (JGI-PGF)"/>
            <person name="Lucas S."/>
            <person name="Han J."/>
            <person name="Lapidus A."/>
            <person name="Bruce D."/>
            <person name="Goodwin L."/>
            <person name="Pitluck S."/>
            <person name="Peters L."/>
            <person name="Kyrpides N."/>
            <person name="Mavromatis K."/>
            <person name="Ivanova N."/>
            <person name="Mikhailova N."/>
            <person name="Chertkov O."/>
            <person name="Detter J.C."/>
            <person name="Tapia R."/>
            <person name="Han C."/>
            <person name="Land M."/>
            <person name="Hauser L."/>
            <person name="Markowitz V."/>
            <person name="Cheng J.-F."/>
            <person name="Hugenholtz P."/>
            <person name="Woyke T."/>
            <person name="Wu D."/>
            <person name="Spring S."/>
            <person name="Brambilla E."/>
            <person name="Klenk H.-P."/>
            <person name="Eisen J.A."/>
        </authorList>
    </citation>
    <scope>NUCLEOTIDE SEQUENCE [LARGE SCALE GENOMIC DNA]</scope>
    <source>
        <strain evidence="11 12">DSM 13497</strain>
    </source>
</reference>
<dbReference type="InterPro" id="IPR015421">
    <property type="entry name" value="PyrdxlP-dep_Trfase_major"/>
</dbReference>
<dbReference type="AlphaFoldDB" id="H1XRS1"/>
<dbReference type="GO" id="GO:0051536">
    <property type="term" value="F:iron-sulfur cluster binding"/>
    <property type="evidence" value="ECO:0007669"/>
    <property type="project" value="UniProtKB-KW"/>
</dbReference>
<dbReference type="eggNOG" id="COG1104">
    <property type="taxonomic scope" value="Bacteria"/>
</dbReference>
<dbReference type="GO" id="GO:0046872">
    <property type="term" value="F:metal ion binding"/>
    <property type="evidence" value="ECO:0007669"/>
    <property type="project" value="UniProtKB-KW"/>
</dbReference>
<keyword evidence="7" id="KW-0411">Iron-sulfur</keyword>
<protein>
    <submittedName>
        <fullName evidence="11">Aminotransferase class V</fullName>
    </submittedName>
    <submittedName>
        <fullName evidence="10">Cysteine desulfurase</fullName>
    </submittedName>
</protein>
<keyword evidence="4" id="KW-0479">Metal-binding</keyword>
<dbReference type="STRING" id="880073.Cabys_391"/>
<evidence type="ECO:0000256" key="4">
    <source>
        <dbReference type="ARBA" id="ARBA00022723"/>
    </source>
</evidence>
<dbReference type="Proteomes" id="UP000004671">
    <property type="component" value="Chromosome"/>
</dbReference>
<evidence type="ECO:0000256" key="1">
    <source>
        <dbReference type="ARBA" id="ARBA00001933"/>
    </source>
</evidence>
<evidence type="ECO:0000313" key="13">
    <source>
        <dbReference type="Proteomes" id="UP000183868"/>
    </source>
</evidence>
<sequence length="374" mass="41630">MKRIYLDNAATTPMVSEVIEAMHEWNTRFFGNPSSVHHFGQIARARLEECRDIIADFLGVPSKKFFFTSGGTEGNNWILKSVAAQLTSEKKHILISALEHASVFETARFLKKQGADIDFIEPDGEGLITVDQIQKVLRKDTAFISIMYVNNETGIINPVKEIADFCKKNNIQFHCDAVQALGKVDFELQEMDVDFLTVSAHKIHGPKAVGAVYIKEPALLEPFLHGGQQEAGTRAGTENVSGIIGFARAAQWIASRRSQRDKVKQLQSYFEERLKELFKKVVVIGGDAPRTPFISQVAFPGVDNQNLLMRLDLNGIAVSVGSACSSGTLKPSRVLQKMHLADDVVRSALRFSFSYLNKMEEIETTLENLKILIS</sequence>
<evidence type="ECO:0000256" key="3">
    <source>
        <dbReference type="ARBA" id="ARBA00022679"/>
    </source>
</evidence>
<reference evidence="10 13" key="2">
    <citation type="submission" date="2016-11" db="EMBL/GenBank/DDBJ databases">
        <title>Genomic analysis of Caldithrix abyssi and proposal of a novel bacterial phylum Caldithrichaeota.</title>
        <authorList>
            <person name="Kublanov I."/>
            <person name="Sigalova O."/>
            <person name="Gavrilov S."/>
            <person name="Lebedinsky A."/>
            <person name="Ivanova N."/>
            <person name="Daum C."/>
            <person name="Reddy T."/>
            <person name="Klenk H.P."/>
            <person name="Goker M."/>
            <person name="Reva O."/>
            <person name="Miroshnichenko M."/>
            <person name="Kyprides N."/>
            <person name="Woyke T."/>
            <person name="Gelfand M."/>
        </authorList>
    </citation>
    <scope>NUCLEOTIDE SEQUENCE [LARGE SCALE GENOMIC DNA]</scope>
    <source>
        <strain evidence="10 13">LF13</strain>
    </source>
</reference>
<evidence type="ECO:0000313" key="10">
    <source>
        <dbReference type="EMBL" id="APF17142.1"/>
    </source>
</evidence>
<dbReference type="OrthoDB" id="9808002at2"/>
<dbReference type="Proteomes" id="UP000183868">
    <property type="component" value="Chromosome"/>
</dbReference>
<comment type="catalytic activity">
    <reaction evidence="8">
        <text>(sulfur carrier)-H + L-cysteine = (sulfur carrier)-SH + L-alanine</text>
        <dbReference type="Rhea" id="RHEA:43892"/>
        <dbReference type="Rhea" id="RHEA-COMP:14737"/>
        <dbReference type="Rhea" id="RHEA-COMP:14739"/>
        <dbReference type="ChEBI" id="CHEBI:29917"/>
        <dbReference type="ChEBI" id="CHEBI:35235"/>
        <dbReference type="ChEBI" id="CHEBI:57972"/>
        <dbReference type="ChEBI" id="CHEBI:64428"/>
        <dbReference type="EC" id="2.8.1.7"/>
    </reaction>
</comment>
<dbReference type="GO" id="GO:0031071">
    <property type="term" value="F:cysteine desulfurase activity"/>
    <property type="evidence" value="ECO:0007669"/>
    <property type="project" value="UniProtKB-EC"/>
</dbReference>
<dbReference type="RefSeq" id="WP_006928375.1">
    <property type="nucleotide sequence ID" value="NZ_CM001402.1"/>
</dbReference>
<dbReference type="NCBIfam" id="NF002806">
    <property type="entry name" value="PRK02948.1"/>
    <property type="match status" value="1"/>
</dbReference>
<dbReference type="PANTHER" id="PTHR11601:SF34">
    <property type="entry name" value="CYSTEINE DESULFURASE"/>
    <property type="match status" value="1"/>
</dbReference>
<evidence type="ECO:0000256" key="8">
    <source>
        <dbReference type="ARBA" id="ARBA00050776"/>
    </source>
</evidence>
<evidence type="ECO:0000313" key="11">
    <source>
        <dbReference type="EMBL" id="EHO41281.1"/>
    </source>
</evidence>
<keyword evidence="3 11" id="KW-0808">Transferase</keyword>
<keyword evidence="5" id="KW-0663">Pyridoxal phosphate</keyword>
<organism evidence="11 12">
    <name type="scientific">Caldithrix abyssi DSM 13497</name>
    <dbReference type="NCBI Taxonomy" id="880073"/>
    <lineage>
        <taxon>Bacteria</taxon>
        <taxon>Pseudomonadati</taxon>
        <taxon>Calditrichota</taxon>
        <taxon>Calditrichia</taxon>
        <taxon>Calditrichales</taxon>
        <taxon>Calditrichaceae</taxon>
        <taxon>Caldithrix</taxon>
    </lineage>
</organism>
<comment type="similarity">
    <text evidence="2">Belongs to the class-V pyridoxal-phosphate-dependent aminotransferase family. NifS/IscS subfamily.</text>
</comment>
<proteinExistence type="inferred from homology"/>